<dbReference type="RefSeq" id="WP_207353864.1">
    <property type="nucleotide sequence ID" value="NZ_CP071503.1"/>
</dbReference>
<gene>
    <name evidence="1" type="ORF">JYB87_12780</name>
</gene>
<accession>A0ABX7QP25</accession>
<evidence type="ECO:0000313" key="1">
    <source>
        <dbReference type="EMBL" id="QSX32623.1"/>
    </source>
</evidence>
<organism evidence="1 2">
    <name type="scientific">Shewanella avicenniae</name>
    <dbReference type="NCBI Taxonomy" id="2814294"/>
    <lineage>
        <taxon>Bacteria</taxon>
        <taxon>Pseudomonadati</taxon>
        <taxon>Pseudomonadota</taxon>
        <taxon>Gammaproteobacteria</taxon>
        <taxon>Alteromonadales</taxon>
        <taxon>Shewanellaceae</taxon>
        <taxon>Shewanella</taxon>
    </lineage>
</organism>
<reference evidence="1 2" key="1">
    <citation type="submission" date="2021-03" db="EMBL/GenBank/DDBJ databases">
        <title>Novel species identification of genus Shewanella.</title>
        <authorList>
            <person name="Liu G."/>
            <person name="Zhang Q."/>
        </authorList>
    </citation>
    <scope>NUCLEOTIDE SEQUENCE [LARGE SCALE GENOMIC DNA]</scope>
    <source>
        <strain evidence="1 2">FJAT-51800</strain>
    </source>
</reference>
<protein>
    <submittedName>
        <fullName evidence="1">Uncharacterized protein</fullName>
    </submittedName>
</protein>
<evidence type="ECO:0000313" key="2">
    <source>
        <dbReference type="Proteomes" id="UP000662770"/>
    </source>
</evidence>
<dbReference type="Proteomes" id="UP000662770">
    <property type="component" value="Chromosome"/>
</dbReference>
<name>A0ABX7QP25_9GAMM</name>
<proteinExistence type="predicted"/>
<sequence>MFVFTDTRVVKQWPERLLVGEDGGNVVEYPVAFDLELLPEKDYLALLKEGPEKVMNKILKGWSGIGDKSGAPMADTPENRNALFNWTPFTSAVLRAYRQASSGEAARKN</sequence>
<dbReference type="EMBL" id="CP071503">
    <property type="protein sequence ID" value="QSX32623.1"/>
    <property type="molecule type" value="Genomic_DNA"/>
</dbReference>
<keyword evidence="2" id="KW-1185">Reference proteome</keyword>